<dbReference type="RefSeq" id="WP_204497380.1">
    <property type="nucleotide sequence ID" value="NZ_JAFBDR010000001.1"/>
</dbReference>
<organism evidence="1 2">
    <name type="scientific">Aquibacillus albus</name>
    <dbReference type="NCBI Taxonomy" id="1168171"/>
    <lineage>
        <taxon>Bacteria</taxon>
        <taxon>Bacillati</taxon>
        <taxon>Bacillota</taxon>
        <taxon>Bacilli</taxon>
        <taxon>Bacillales</taxon>
        <taxon>Bacillaceae</taxon>
        <taxon>Aquibacillus</taxon>
    </lineage>
</organism>
<protein>
    <submittedName>
        <fullName evidence="1">Uncharacterized protein</fullName>
    </submittedName>
</protein>
<evidence type="ECO:0000313" key="2">
    <source>
        <dbReference type="Proteomes" id="UP001296943"/>
    </source>
</evidence>
<dbReference type="EMBL" id="JAFBDR010000001">
    <property type="protein sequence ID" value="MBM7569939.1"/>
    <property type="molecule type" value="Genomic_DNA"/>
</dbReference>
<name>A0ABS2MVP6_9BACI</name>
<dbReference type="Proteomes" id="UP001296943">
    <property type="component" value="Unassembled WGS sequence"/>
</dbReference>
<accession>A0ABS2MVP6</accession>
<gene>
    <name evidence="1" type="ORF">JOC48_000408</name>
</gene>
<comment type="caution">
    <text evidence="1">The sequence shown here is derived from an EMBL/GenBank/DDBJ whole genome shotgun (WGS) entry which is preliminary data.</text>
</comment>
<proteinExistence type="predicted"/>
<sequence>MEREMTGNCHISCGAGEKLEITSNAYLLLTKVEQGVVDQAASIVLNGSYVE</sequence>
<keyword evidence="2" id="KW-1185">Reference proteome</keyword>
<evidence type="ECO:0000313" key="1">
    <source>
        <dbReference type="EMBL" id="MBM7569939.1"/>
    </source>
</evidence>
<reference evidence="1 2" key="1">
    <citation type="submission" date="2021-01" db="EMBL/GenBank/DDBJ databases">
        <title>Genomic Encyclopedia of Type Strains, Phase IV (KMG-IV): sequencing the most valuable type-strain genomes for metagenomic binning, comparative biology and taxonomic classification.</title>
        <authorList>
            <person name="Goeker M."/>
        </authorList>
    </citation>
    <scope>NUCLEOTIDE SEQUENCE [LARGE SCALE GENOMIC DNA]</scope>
    <source>
        <strain evidence="1 2">DSM 23711</strain>
    </source>
</reference>